<feature type="coiled-coil region" evidence="9">
    <location>
        <begin position="33"/>
        <end position="60"/>
    </location>
</feature>
<dbReference type="InterPro" id="IPR005467">
    <property type="entry name" value="His_kinase_dom"/>
</dbReference>
<dbReference type="EC" id="2.7.13.3" evidence="3"/>
<dbReference type="CDD" id="cd06225">
    <property type="entry name" value="HAMP"/>
    <property type="match status" value="1"/>
</dbReference>
<dbReference type="CDD" id="cd18773">
    <property type="entry name" value="PDC1_HK_sensor"/>
    <property type="match status" value="1"/>
</dbReference>
<evidence type="ECO:0000313" key="13">
    <source>
        <dbReference type="EMBL" id="MBT0651456.1"/>
    </source>
</evidence>
<feature type="domain" description="HAMP" evidence="12">
    <location>
        <begin position="307"/>
        <end position="360"/>
    </location>
</feature>
<evidence type="ECO:0000256" key="10">
    <source>
        <dbReference type="SAM" id="Phobius"/>
    </source>
</evidence>
<dbReference type="InterPro" id="IPR036890">
    <property type="entry name" value="HATPase_C_sf"/>
</dbReference>
<protein>
    <recommendedName>
        <fullName evidence="3">histidine kinase</fullName>
        <ecNumber evidence="3">2.7.13.3</ecNumber>
    </recommendedName>
</protein>
<dbReference type="EMBL" id="JAHCVK010000001">
    <property type="protein sequence ID" value="MBT0651456.1"/>
    <property type="molecule type" value="Genomic_DNA"/>
</dbReference>
<keyword evidence="10" id="KW-0472">Membrane</keyword>
<comment type="catalytic activity">
    <reaction evidence="1">
        <text>ATP + protein L-histidine = ADP + protein N-phospho-L-histidine.</text>
        <dbReference type="EC" id="2.7.13.3"/>
    </reaction>
</comment>
<dbReference type="Gene3D" id="3.30.450.20">
    <property type="entry name" value="PAS domain"/>
    <property type="match status" value="1"/>
</dbReference>
<dbReference type="SMART" id="SM00387">
    <property type="entry name" value="HATPase_c"/>
    <property type="match status" value="1"/>
</dbReference>
<keyword evidence="7" id="KW-0418">Kinase</keyword>
<proteinExistence type="predicted"/>
<feature type="transmembrane region" description="Helical" evidence="10">
    <location>
        <begin position="287"/>
        <end position="305"/>
    </location>
</feature>
<keyword evidence="9" id="KW-0175">Coiled coil</keyword>
<dbReference type="PRINTS" id="PR00344">
    <property type="entry name" value="BCTRLSENSOR"/>
</dbReference>
<evidence type="ECO:0000256" key="9">
    <source>
        <dbReference type="SAM" id="Coils"/>
    </source>
</evidence>
<dbReference type="PROSITE" id="PS50885">
    <property type="entry name" value="HAMP"/>
    <property type="match status" value="1"/>
</dbReference>
<dbReference type="Proteomes" id="UP000756860">
    <property type="component" value="Unassembled WGS sequence"/>
</dbReference>
<evidence type="ECO:0000256" key="8">
    <source>
        <dbReference type="ARBA" id="ARBA00022840"/>
    </source>
</evidence>
<dbReference type="InterPro" id="IPR003660">
    <property type="entry name" value="HAMP_dom"/>
</dbReference>
<comment type="caution">
    <text evidence="13">The sequence shown here is derived from an EMBL/GenBank/DDBJ whole genome shotgun (WGS) entry which is preliminary data.</text>
</comment>
<feature type="domain" description="Histidine kinase" evidence="11">
    <location>
        <begin position="416"/>
        <end position="631"/>
    </location>
</feature>
<evidence type="ECO:0000256" key="1">
    <source>
        <dbReference type="ARBA" id="ARBA00000085"/>
    </source>
</evidence>
<keyword evidence="10" id="KW-0812">Transmembrane</keyword>
<sequence>MKRFFSLPIHIQLATLALLLALPTIGIIFYSGLDQRQDALSGATKNIQELANNIGLAQDQFLNSNQQLLETVARLDRVKSRDREKVRQLLTEICQRNPQIKHLALADASGKIWTAAPPLKENESIADQRQFVNALATGRLSSGEFRPAAEGSDFTLDFALPIKDQSGTIMWVFNFAVDLGDFRKILLNTGLPAATSYIILDHKGTILFSGREPKLVGRTDKKEYFAQMQGIEGIGSFRGIAHDGLERLIVFRKQRLEHEATPYMYIRTGIPYRDAVAEANGALMRDIIILAPFLVVTFLIVLYLGRRSIVDRVTTLKNTVDTVAQGNLDVRIADHVAGGELGELGQAFDTMARKLAEREHERQAAQDELVAKQRQLEQLNATLEQRVAEEVEKNNRKERIMYQQARQASMGEMINFIGHQWSQPLATIGLRFQYLQQAYHDKELTPEIVDREVNACLDKLDYLADTITDFRNFFRPERAPYPFDLERAVERSIFFVQSYFAQNAIDLRFTNLAPGILVNGYPNEFSHALLNILYNAKDVLLERAVEQPSVEVCCRREGNAAVIVVNDNGGGITGDADRIFELYFTSKKKEKGTGIGLYMSKMIIEKNMGGKITVRNTQAGAEFVIELPSATSLPQDGKEQTEGSLSC</sequence>
<keyword evidence="5" id="KW-0808">Transferase</keyword>
<gene>
    <name evidence="13" type="ORF">KI810_00170</name>
</gene>
<name>A0ABS5S7W1_9BACT</name>
<evidence type="ECO:0000259" key="11">
    <source>
        <dbReference type="PROSITE" id="PS50109"/>
    </source>
</evidence>
<evidence type="ECO:0000259" key="12">
    <source>
        <dbReference type="PROSITE" id="PS50885"/>
    </source>
</evidence>
<dbReference type="Pfam" id="PF00672">
    <property type="entry name" value="HAMP"/>
    <property type="match status" value="1"/>
</dbReference>
<evidence type="ECO:0000256" key="2">
    <source>
        <dbReference type="ARBA" id="ARBA00004370"/>
    </source>
</evidence>
<dbReference type="SUPFAM" id="SSF47384">
    <property type="entry name" value="Homodimeric domain of signal transducing histidine kinase"/>
    <property type="match status" value="1"/>
</dbReference>
<dbReference type="RefSeq" id="WP_214173475.1">
    <property type="nucleotide sequence ID" value="NZ_JAHCVK010000001.1"/>
</dbReference>
<keyword evidence="6" id="KW-0547">Nucleotide-binding</keyword>
<keyword evidence="10" id="KW-1133">Transmembrane helix</keyword>
<dbReference type="InterPro" id="IPR004358">
    <property type="entry name" value="Sig_transdc_His_kin-like_C"/>
</dbReference>
<dbReference type="Gene3D" id="3.30.565.10">
    <property type="entry name" value="Histidine kinase-like ATPase, C-terminal domain"/>
    <property type="match status" value="1"/>
</dbReference>
<dbReference type="SUPFAM" id="SSF158472">
    <property type="entry name" value="HAMP domain-like"/>
    <property type="match status" value="1"/>
</dbReference>
<dbReference type="PROSITE" id="PS50109">
    <property type="entry name" value="HIS_KIN"/>
    <property type="match status" value="1"/>
</dbReference>
<reference evidence="13 14" key="1">
    <citation type="submission" date="2021-05" db="EMBL/GenBank/DDBJ databases">
        <title>The draft genome of Geobacter luticola JCM 17780.</title>
        <authorList>
            <person name="Xu Z."/>
            <person name="Masuda Y."/>
            <person name="Itoh H."/>
            <person name="Senoo K."/>
        </authorList>
    </citation>
    <scope>NUCLEOTIDE SEQUENCE [LARGE SCALE GENOMIC DNA]</scope>
    <source>
        <strain evidence="13 14">JCM 17780</strain>
    </source>
</reference>
<evidence type="ECO:0000256" key="3">
    <source>
        <dbReference type="ARBA" id="ARBA00012438"/>
    </source>
</evidence>
<keyword evidence="4" id="KW-0597">Phosphoprotein</keyword>
<dbReference type="PANTHER" id="PTHR44936:SF10">
    <property type="entry name" value="SENSOR PROTEIN RSTB"/>
    <property type="match status" value="1"/>
</dbReference>
<evidence type="ECO:0000256" key="6">
    <source>
        <dbReference type="ARBA" id="ARBA00022741"/>
    </source>
</evidence>
<dbReference type="InterPro" id="IPR036097">
    <property type="entry name" value="HisK_dim/P_sf"/>
</dbReference>
<dbReference type="Gene3D" id="1.10.287.130">
    <property type="match status" value="1"/>
</dbReference>
<dbReference type="InterPro" id="IPR003594">
    <property type="entry name" value="HATPase_dom"/>
</dbReference>
<keyword evidence="8" id="KW-0067">ATP-binding</keyword>
<dbReference type="InterPro" id="IPR050980">
    <property type="entry name" value="2C_sensor_his_kinase"/>
</dbReference>
<evidence type="ECO:0000256" key="4">
    <source>
        <dbReference type="ARBA" id="ARBA00022553"/>
    </source>
</evidence>
<evidence type="ECO:0000256" key="5">
    <source>
        <dbReference type="ARBA" id="ARBA00022679"/>
    </source>
</evidence>
<evidence type="ECO:0000256" key="7">
    <source>
        <dbReference type="ARBA" id="ARBA00022777"/>
    </source>
</evidence>
<dbReference type="Pfam" id="PF02518">
    <property type="entry name" value="HATPase_c"/>
    <property type="match status" value="1"/>
</dbReference>
<evidence type="ECO:0000313" key="14">
    <source>
        <dbReference type="Proteomes" id="UP000756860"/>
    </source>
</evidence>
<accession>A0ABS5S7W1</accession>
<comment type="subcellular location">
    <subcellularLocation>
        <location evidence="2">Membrane</location>
    </subcellularLocation>
</comment>
<feature type="coiled-coil region" evidence="9">
    <location>
        <begin position="355"/>
        <end position="408"/>
    </location>
</feature>
<dbReference type="Gene3D" id="6.10.340.10">
    <property type="match status" value="1"/>
</dbReference>
<dbReference type="SUPFAM" id="SSF55874">
    <property type="entry name" value="ATPase domain of HSP90 chaperone/DNA topoisomerase II/histidine kinase"/>
    <property type="match status" value="1"/>
</dbReference>
<dbReference type="SMART" id="SM00304">
    <property type="entry name" value="HAMP"/>
    <property type="match status" value="1"/>
</dbReference>
<keyword evidence="14" id="KW-1185">Reference proteome</keyword>
<dbReference type="PANTHER" id="PTHR44936">
    <property type="entry name" value="SENSOR PROTEIN CREC"/>
    <property type="match status" value="1"/>
</dbReference>
<organism evidence="13 14">
    <name type="scientific">Geomobilimonas luticola</name>
    <dbReference type="NCBI Taxonomy" id="1114878"/>
    <lineage>
        <taxon>Bacteria</taxon>
        <taxon>Pseudomonadati</taxon>
        <taxon>Thermodesulfobacteriota</taxon>
        <taxon>Desulfuromonadia</taxon>
        <taxon>Geobacterales</taxon>
        <taxon>Geobacteraceae</taxon>
        <taxon>Geomobilimonas</taxon>
    </lineage>
</organism>